<reference evidence="2" key="2">
    <citation type="submission" date="2013-04" db="UniProtKB">
        <authorList>
            <consortium name="EnsemblPlants"/>
        </authorList>
    </citation>
    <scope>IDENTIFICATION</scope>
</reference>
<name>J3LJW9_ORYBR</name>
<organism evidence="2">
    <name type="scientific">Oryza brachyantha</name>
    <name type="common">malo sina</name>
    <dbReference type="NCBI Taxonomy" id="4533"/>
    <lineage>
        <taxon>Eukaryota</taxon>
        <taxon>Viridiplantae</taxon>
        <taxon>Streptophyta</taxon>
        <taxon>Embryophyta</taxon>
        <taxon>Tracheophyta</taxon>
        <taxon>Spermatophyta</taxon>
        <taxon>Magnoliopsida</taxon>
        <taxon>Liliopsida</taxon>
        <taxon>Poales</taxon>
        <taxon>Poaceae</taxon>
        <taxon>BOP clade</taxon>
        <taxon>Oryzoideae</taxon>
        <taxon>Oryzeae</taxon>
        <taxon>Oryzinae</taxon>
        <taxon>Oryza</taxon>
    </lineage>
</organism>
<dbReference type="EnsemblPlants" id="OB03G13450.1">
    <property type="protein sequence ID" value="OB03G13450.1"/>
    <property type="gene ID" value="OB03G13450"/>
</dbReference>
<feature type="region of interest" description="Disordered" evidence="1">
    <location>
        <begin position="154"/>
        <end position="202"/>
    </location>
</feature>
<protein>
    <submittedName>
        <fullName evidence="2">Uncharacterized protein</fullName>
    </submittedName>
</protein>
<dbReference type="HOGENOM" id="CLU_1356520_0_0_1"/>
<reference evidence="2" key="1">
    <citation type="journal article" date="2013" name="Nat. Commun.">
        <title>Whole-genome sequencing of Oryza brachyantha reveals mechanisms underlying Oryza genome evolution.</title>
        <authorList>
            <person name="Chen J."/>
            <person name="Huang Q."/>
            <person name="Gao D."/>
            <person name="Wang J."/>
            <person name="Lang Y."/>
            <person name="Liu T."/>
            <person name="Li B."/>
            <person name="Bai Z."/>
            <person name="Luis Goicoechea J."/>
            <person name="Liang C."/>
            <person name="Chen C."/>
            <person name="Zhang W."/>
            <person name="Sun S."/>
            <person name="Liao Y."/>
            <person name="Zhang X."/>
            <person name="Yang L."/>
            <person name="Song C."/>
            <person name="Wang M."/>
            <person name="Shi J."/>
            <person name="Liu G."/>
            <person name="Liu J."/>
            <person name="Zhou H."/>
            <person name="Zhou W."/>
            <person name="Yu Q."/>
            <person name="An N."/>
            <person name="Chen Y."/>
            <person name="Cai Q."/>
            <person name="Wang B."/>
            <person name="Liu B."/>
            <person name="Min J."/>
            <person name="Huang Y."/>
            <person name="Wu H."/>
            <person name="Li Z."/>
            <person name="Zhang Y."/>
            <person name="Yin Y."/>
            <person name="Song W."/>
            <person name="Jiang J."/>
            <person name="Jackson S.A."/>
            <person name="Wing R.A."/>
            <person name="Wang J."/>
            <person name="Chen M."/>
        </authorList>
    </citation>
    <scope>NUCLEOTIDE SEQUENCE [LARGE SCALE GENOMIC DNA]</scope>
    <source>
        <strain evidence="2">cv. IRGC 101232</strain>
    </source>
</reference>
<dbReference type="PANTHER" id="PTHR46634">
    <property type="entry name" value="M REDUCTASE II SUBUNIT GAMMA, PUTATIVE (DUF3741)-RELATED"/>
    <property type="match status" value="1"/>
</dbReference>
<dbReference type="PANTHER" id="PTHR46634:SF13">
    <property type="entry name" value="EXPRESSED PROTEIN"/>
    <property type="match status" value="1"/>
</dbReference>
<evidence type="ECO:0000313" key="2">
    <source>
        <dbReference type="EnsemblPlants" id="OB03G13450.1"/>
    </source>
</evidence>
<dbReference type="eggNOG" id="ENOG502QQCF">
    <property type="taxonomic scope" value="Eukaryota"/>
</dbReference>
<evidence type="ECO:0000313" key="3">
    <source>
        <dbReference type="Proteomes" id="UP000006038"/>
    </source>
</evidence>
<keyword evidence="3" id="KW-1185">Reference proteome</keyword>
<accession>J3LJW9</accession>
<evidence type="ECO:0000256" key="1">
    <source>
        <dbReference type="SAM" id="MobiDB-lite"/>
    </source>
</evidence>
<feature type="compositionally biased region" description="Basic and acidic residues" evidence="1">
    <location>
        <begin position="176"/>
        <end position="202"/>
    </location>
</feature>
<dbReference type="Gramene" id="OB03G13450.1">
    <property type="protein sequence ID" value="OB03G13450.1"/>
    <property type="gene ID" value="OB03G13450"/>
</dbReference>
<proteinExistence type="predicted"/>
<dbReference type="STRING" id="4533.J3LJW9"/>
<dbReference type="Proteomes" id="UP000006038">
    <property type="component" value="Chromosome 3"/>
</dbReference>
<dbReference type="AlphaFoldDB" id="J3LJW9"/>
<sequence>MCHQHDESFRDCMHSNMFIRDRAYYGYDEEGSSFSDSEIGSPTSCHSWEYIYRFSNPYFSSSLSHASCSPESLVTREAKKHTSDRWPIVSSNEINQEKELVRRSLSTLGEMFAMSDMKKKETTEQAVTDTSDQLCTNEPRLAVSCKCSVDGDGESTLKKMSRSKSVPVSSAAFDSLRLDDGCSNPEHEEPTSSKEEIKPKNV</sequence>